<gene>
    <name evidence="1" type="ORF">Bhyg_04777</name>
</gene>
<comment type="caution">
    <text evidence="1">The sequence shown here is derived from an EMBL/GenBank/DDBJ whole genome shotgun (WGS) entry which is preliminary data.</text>
</comment>
<dbReference type="AlphaFoldDB" id="A0A9Q0NFU6"/>
<reference evidence="1" key="1">
    <citation type="submission" date="2022-07" db="EMBL/GenBank/DDBJ databases">
        <authorList>
            <person name="Trinca V."/>
            <person name="Uliana J.V.C."/>
            <person name="Torres T.T."/>
            <person name="Ward R.J."/>
            <person name="Monesi N."/>
        </authorList>
    </citation>
    <scope>NUCLEOTIDE SEQUENCE</scope>
    <source>
        <strain evidence="1">HSMRA1968</strain>
        <tissue evidence="1">Whole embryos</tissue>
    </source>
</reference>
<protein>
    <submittedName>
        <fullName evidence="1">Uncharacterized protein</fullName>
    </submittedName>
</protein>
<proteinExistence type="predicted"/>
<sequence>KFRKPVEEVNVDTFVHKTHIKVQRIVVISLEKPVIVTLNNVEYTFEKTAIIQPKPRQQPLLPRDIRSNYQRRFAKRCVFCSCIHQIDELHALLAKTTFVVVVLATLTTAEETQKPGDVTKVEELNPATTDQTFNSQQFGERQWKAKRATVVNNKGEQFHIKVVKKPAKSGKTIHLYPMKKIEKKSQLQPK</sequence>
<keyword evidence="2" id="KW-1185">Reference proteome</keyword>
<feature type="non-terminal residue" evidence="1">
    <location>
        <position position="1"/>
    </location>
</feature>
<accession>A0A9Q0NFU6</accession>
<name>A0A9Q0NFU6_9DIPT</name>
<dbReference type="Proteomes" id="UP001151699">
    <property type="component" value="Chromosome A"/>
</dbReference>
<evidence type="ECO:0000313" key="1">
    <source>
        <dbReference type="EMBL" id="KAJ6649541.1"/>
    </source>
</evidence>
<evidence type="ECO:0000313" key="2">
    <source>
        <dbReference type="Proteomes" id="UP001151699"/>
    </source>
</evidence>
<dbReference type="EMBL" id="WJQU01000001">
    <property type="protein sequence ID" value="KAJ6649541.1"/>
    <property type="molecule type" value="Genomic_DNA"/>
</dbReference>
<feature type="non-terminal residue" evidence="1">
    <location>
        <position position="190"/>
    </location>
</feature>
<organism evidence="1 2">
    <name type="scientific">Pseudolycoriella hygida</name>
    <dbReference type="NCBI Taxonomy" id="35572"/>
    <lineage>
        <taxon>Eukaryota</taxon>
        <taxon>Metazoa</taxon>
        <taxon>Ecdysozoa</taxon>
        <taxon>Arthropoda</taxon>
        <taxon>Hexapoda</taxon>
        <taxon>Insecta</taxon>
        <taxon>Pterygota</taxon>
        <taxon>Neoptera</taxon>
        <taxon>Endopterygota</taxon>
        <taxon>Diptera</taxon>
        <taxon>Nematocera</taxon>
        <taxon>Sciaroidea</taxon>
        <taxon>Sciaridae</taxon>
        <taxon>Pseudolycoriella</taxon>
    </lineage>
</organism>